<sequence length="193" mass="20801">MSGDNIASLIYLGLLGLAIGGWFFAAGREGVGKTLQMAMIWGFIFLGVVAGYGLWNDVQRQTMRDQVQQIGTGQIAVPRQQDGHYYLTLALNGENIRFVVDTGATDMVLTREDARRAGLDPDKLNFIGTANTANGTVRTAPVRLDTVRLGGITDTDVFASVNGGAMEGSLLGMGYLEKWGRIEISGGELRLTR</sequence>
<keyword evidence="1" id="KW-0812">Transmembrane</keyword>
<dbReference type="Proteomes" id="UP000284407">
    <property type="component" value="Unassembled WGS sequence"/>
</dbReference>
<dbReference type="InterPro" id="IPR001969">
    <property type="entry name" value="Aspartic_peptidase_AS"/>
</dbReference>
<dbReference type="RefSeq" id="WP_025062459.1">
    <property type="nucleotide sequence ID" value="NZ_RAQK01000001.1"/>
</dbReference>
<keyword evidence="2" id="KW-0378">Hydrolase</keyword>
<comment type="caution">
    <text evidence="2">The sequence shown here is derived from an EMBL/GenBank/DDBJ whole genome shotgun (WGS) entry which is preliminary data.</text>
</comment>
<gene>
    <name evidence="2" type="ORF">C8N30_0031</name>
</gene>
<keyword evidence="3" id="KW-1185">Reference proteome</keyword>
<dbReference type="GO" id="GO:0004190">
    <property type="term" value="F:aspartic-type endopeptidase activity"/>
    <property type="evidence" value="ECO:0007669"/>
    <property type="project" value="InterPro"/>
</dbReference>
<proteinExistence type="predicted"/>
<keyword evidence="1" id="KW-1133">Transmembrane helix</keyword>
<dbReference type="SUPFAM" id="SSF50630">
    <property type="entry name" value="Acid proteases"/>
    <property type="match status" value="1"/>
</dbReference>
<keyword evidence="2" id="KW-0645">Protease</keyword>
<evidence type="ECO:0000313" key="3">
    <source>
        <dbReference type="Proteomes" id="UP000284407"/>
    </source>
</evidence>
<dbReference type="NCBIfam" id="TIGR02281">
    <property type="entry name" value="clan_AA_DTGA"/>
    <property type="match status" value="1"/>
</dbReference>
<dbReference type="InterPro" id="IPR034122">
    <property type="entry name" value="Retropepsin-like_bacterial"/>
</dbReference>
<dbReference type="CDD" id="cd05483">
    <property type="entry name" value="retropepsin_like_bacteria"/>
    <property type="match status" value="1"/>
</dbReference>
<accession>A0A420DMI6</accession>
<evidence type="ECO:0000256" key="1">
    <source>
        <dbReference type="SAM" id="Phobius"/>
    </source>
</evidence>
<protein>
    <submittedName>
        <fullName evidence="2">Aspartyl protease family protein</fullName>
    </submittedName>
</protein>
<dbReference type="GO" id="GO:0006508">
    <property type="term" value="P:proteolysis"/>
    <property type="evidence" value="ECO:0007669"/>
    <property type="project" value="UniProtKB-KW"/>
</dbReference>
<dbReference type="Gene3D" id="2.40.70.10">
    <property type="entry name" value="Acid Proteases"/>
    <property type="match status" value="1"/>
</dbReference>
<dbReference type="Pfam" id="PF13975">
    <property type="entry name" value="gag-asp_proteas"/>
    <property type="match status" value="1"/>
</dbReference>
<reference evidence="2 3" key="1">
    <citation type="submission" date="2018-09" db="EMBL/GenBank/DDBJ databases">
        <title>Genomic Encyclopedia of Archaeal and Bacterial Type Strains, Phase II (KMG-II): from individual species to whole genera.</title>
        <authorList>
            <person name="Goeker M."/>
        </authorList>
    </citation>
    <scope>NUCLEOTIDE SEQUENCE [LARGE SCALE GENOMIC DNA]</scope>
    <source>
        <strain evidence="2 3">DSM 11458</strain>
    </source>
</reference>
<organism evidence="2 3">
    <name type="scientific">Sulfitobacter guttiformis</name>
    <dbReference type="NCBI Taxonomy" id="74349"/>
    <lineage>
        <taxon>Bacteria</taxon>
        <taxon>Pseudomonadati</taxon>
        <taxon>Pseudomonadota</taxon>
        <taxon>Alphaproteobacteria</taxon>
        <taxon>Rhodobacterales</taxon>
        <taxon>Roseobacteraceae</taxon>
        <taxon>Sulfitobacter</taxon>
    </lineage>
</organism>
<dbReference type="OrthoDB" id="7595324at2"/>
<keyword evidence="1" id="KW-0472">Membrane</keyword>
<feature type="transmembrane region" description="Helical" evidence="1">
    <location>
        <begin position="37"/>
        <end position="55"/>
    </location>
</feature>
<dbReference type="AlphaFoldDB" id="A0A420DMI6"/>
<dbReference type="PROSITE" id="PS00141">
    <property type="entry name" value="ASP_PROTEASE"/>
    <property type="match status" value="1"/>
</dbReference>
<evidence type="ECO:0000313" key="2">
    <source>
        <dbReference type="EMBL" id="RKE95496.1"/>
    </source>
</evidence>
<name>A0A420DMI6_9RHOB</name>
<dbReference type="STRING" id="1443111.Z949_1984"/>
<dbReference type="InterPro" id="IPR021109">
    <property type="entry name" value="Peptidase_aspartic_dom_sf"/>
</dbReference>
<dbReference type="EMBL" id="RAQK01000001">
    <property type="protein sequence ID" value="RKE95496.1"/>
    <property type="molecule type" value="Genomic_DNA"/>
</dbReference>
<dbReference type="InterPro" id="IPR011969">
    <property type="entry name" value="Clan_AA_Asp_peptidase_C"/>
</dbReference>
<feature type="transmembrane region" description="Helical" evidence="1">
    <location>
        <begin position="6"/>
        <end position="25"/>
    </location>
</feature>